<evidence type="ECO:0008006" key="3">
    <source>
        <dbReference type="Google" id="ProtNLM"/>
    </source>
</evidence>
<evidence type="ECO:0000313" key="1">
    <source>
        <dbReference type="EMBL" id="SHF47713.1"/>
    </source>
</evidence>
<name>A0A1M5BYW1_9RHOB</name>
<proteinExistence type="predicted"/>
<reference evidence="1 2" key="1">
    <citation type="submission" date="2016-11" db="EMBL/GenBank/DDBJ databases">
        <authorList>
            <person name="Varghese N."/>
            <person name="Submissions S."/>
        </authorList>
    </citation>
    <scope>NUCLEOTIDE SEQUENCE [LARGE SCALE GENOMIC DNA]</scope>
    <source>
        <strain evidence="1 2">DSM 29341</strain>
    </source>
</reference>
<dbReference type="OrthoDB" id="9799211at2"/>
<sequence>MTSLIYNIYCDESCHLENDNIPVMVLGGVYCRAQEVRRISRAIGDLKRHHGLAPDFEVKWTKVSQGKVDFYRDLIALFLRDDALHFRGVLIPDKGALDHERFGQNHDEWYYKMYYTMLRYVFAAPNRYRVYLDLKDTRGGRKARHLHEVLCNSLYDFGHETVERVQQVRSHESAHLQLTDLLIGAIAYENRGSAGSTAKTALIADLKAALGPGALSQTSAFQNRKFNLLRWRANEVRQ</sequence>
<evidence type="ECO:0000313" key="2">
    <source>
        <dbReference type="Proteomes" id="UP000325134"/>
    </source>
</evidence>
<dbReference type="AlphaFoldDB" id="A0A1M5BYW1"/>
<protein>
    <recommendedName>
        <fullName evidence="3">DUF3800 domain-containing protein</fullName>
    </recommendedName>
</protein>
<dbReference type="RefSeq" id="WP_149777552.1">
    <property type="nucleotide sequence ID" value="NZ_FQVK01000062.1"/>
</dbReference>
<dbReference type="InterPro" id="IPR024524">
    <property type="entry name" value="DUF3800"/>
</dbReference>
<dbReference type="Pfam" id="PF12686">
    <property type="entry name" value="DUF3800"/>
    <property type="match status" value="1"/>
</dbReference>
<accession>A0A1M5BYW1</accession>
<keyword evidence="2" id="KW-1185">Reference proteome</keyword>
<dbReference type="EMBL" id="FQVK01000062">
    <property type="protein sequence ID" value="SHF47713.1"/>
    <property type="molecule type" value="Genomic_DNA"/>
</dbReference>
<organism evidence="1 2">
    <name type="scientific">Ruegeria intermedia</name>
    <dbReference type="NCBI Taxonomy" id="996115"/>
    <lineage>
        <taxon>Bacteria</taxon>
        <taxon>Pseudomonadati</taxon>
        <taxon>Pseudomonadota</taxon>
        <taxon>Alphaproteobacteria</taxon>
        <taxon>Rhodobacterales</taxon>
        <taxon>Roseobacteraceae</taxon>
        <taxon>Ruegeria</taxon>
    </lineage>
</organism>
<gene>
    <name evidence="1" type="ORF">SAMN05444279_1624</name>
</gene>
<dbReference type="Proteomes" id="UP000325134">
    <property type="component" value="Unassembled WGS sequence"/>
</dbReference>